<proteinExistence type="predicted"/>
<protein>
    <submittedName>
        <fullName evidence="2">Uncharacterized protein</fullName>
    </submittedName>
</protein>
<dbReference type="HOGENOM" id="CLU_1841190_0_0_0"/>
<dbReference type="EMBL" id="DF820459">
    <property type="protein sequence ID" value="GAK53420.1"/>
    <property type="molecule type" value="Genomic_DNA"/>
</dbReference>
<organism evidence="2">
    <name type="scientific">Candidatus Moduliflexus flocculans</name>
    <dbReference type="NCBI Taxonomy" id="1499966"/>
    <lineage>
        <taxon>Bacteria</taxon>
        <taxon>Candidatus Moduliflexota</taxon>
        <taxon>Candidatus Moduliflexia</taxon>
        <taxon>Candidatus Moduliflexales</taxon>
        <taxon>Candidatus Moduliflexaceae</taxon>
    </lineage>
</organism>
<dbReference type="Proteomes" id="UP000030700">
    <property type="component" value="Unassembled WGS sequence"/>
</dbReference>
<dbReference type="AlphaFoldDB" id="A0A0S6W4U4"/>
<reference evidence="2" key="1">
    <citation type="journal article" date="2015" name="PeerJ">
        <title>First genomic representation of candidate bacterial phylum KSB3 points to enhanced environmental sensing as a trigger of wastewater bulking.</title>
        <authorList>
            <person name="Sekiguchi Y."/>
            <person name="Ohashi A."/>
            <person name="Parks D.H."/>
            <person name="Yamauchi T."/>
            <person name="Tyson G.W."/>
            <person name="Hugenholtz P."/>
        </authorList>
    </citation>
    <scope>NUCLEOTIDE SEQUENCE [LARGE SCALE GENOMIC DNA]</scope>
</reference>
<accession>A0A0S6W4U4</accession>
<keyword evidence="3" id="KW-1185">Reference proteome</keyword>
<gene>
    <name evidence="2" type="ORF">U14_04685</name>
</gene>
<evidence type="ECO:0000313" key="2">
    <source>
        <dbReference type="EMBL" id="GAK53420.1"/>
    </source>
</evidence>
<keyword evidence="1" id="KW-0732">Signal</keyword>
<evidence type="ECO:0000256" key="1">
    <source>
        <dbReference type="SAM" id="SignalP"/>
    </source>
</evidence>
<name>A0A0S6W4U4_9BACT</name>
<dbReference type="STRING" id="1499966.U14_04685"/>
<feature type="chain" id="PRO_5006631600" evidence="1">
    <location>
        <begin position="27"/>
        <end position="139"/>
    </location>
</feature>
<evidence type="ECO:0000313" key="3">
    <source>
        <dbReference type="Proteomes" id="UP000030700"/>
    </source>
</evidence>
<feature type="signal peptide" evidence="1">
    <location>
        <begin position="1"/>
        <end position="26"/>
    </location>
</feature>
<sequence>MRDRTITSVCLVLFIIMNAISCSSHSTNDEKNFTGTFTKYDATGRASSRTDTFVLAQHEKHLEGTYTRDEYISAMKMWCSYQVNGTVLFSDMAELVLTLTEAYPPNFTPEPTIMLHVMIDSEGDHLSINEWEREVPRVE</sequence>